<proteinExistence type="predicted"/>
<evidence type="ECO:0000259" key="2">
    <source>
        <dbReference type="PROSITE" id="PS50878"/>
    </source>
</evidence>
<reference evidence="3 4" key="1">
    <citation type="submission" date="2018-09" db="EMBL/GenBank/DDBJ databases">
        <title>Genome sequencing of Nocardioides immobilis CCTCC AB 2017083 for comparison to Nocardioides silvaticus.</title>
        <authorList>
            <person name="Li C."/>
            <person name="Wang G."/>
        </authorList>
    </citation>
    <scope>NUCLEOTIDE SEQUENCE [LARGE SCALE GENOMIC DNA]</scope>
    <source>
        <strain evidence="3 4">CCTCC AB 2017083</strain>
    </source>
</reference>
<feature type="region of interest" description="Disordered" evidence="1">
    <location>
        <begin position="1"/>
        <end position="26"/>
    </location>
</feature>
<evidence type="ECO:0000313" key="4">
    <source>
        <dbReference type="Proteomes" id="UP000283644"/>
    </source>
</evidence>
<gene>
    <name evidence="3" type="primary">ltrA</name>
    <name evidence="3" type="ORF">D0Z08_00955</name>
</gene>
<sequence>MPKEALPNGDARTDDDNTGDAPVGPRRRVSEMQAKLHRWAAADPGRRFDDLFNLVHDPATLIVAWDRVATNRGAKTAGSDGWTVPRIEAEVGVTRFLDDLRMQIKSGEFRPQPVRERKIPKPGGSGKVRRLGIPTVADRVVQAALKLVLEPIFEADFEPVSYGFRPERRAHDAIAEIHKFGTQGYRWVLDADIEACFDSIDHVALMDRVRGRVKDKRVLRLVKAFLKAGILTELGDYEDTGTGTPQGGILSPLLANIALSVLDEHLHAGWKPDGPMSTSYRRQVRKRKDLPNWRLVRYADDFVVLTDGTDQHLTELREEIAQVLAPLGLRFSATKTRIVHMSQGFDFLGFRIQWKRKRGTNKWYVYTFIADRPFRSVKAKIRALTPRTSQHDLRALLIRINQITRGWTNYFKHAIAQRTFSKLQHYTWWRIVRMMRTRHRWKWKDIRRWLTDHTGRWHPISADGIDLFNPETIPITRYRYRGNQIPNPWVSAA</sequence>
<dbReference type="CDD" id="cd01651">
    <property type="entry name" value="RT_G2_intron"/>
    <property type="match status" value="1"/>
</dbReference>
<dbReference type="NCBIfam" id="TIGR04416">
    <property type="entry name" value="group_II_RT_mat"/>
    <property type="match status" value="1"/>
</dbReference>
<feature type="domain" description="Reverse transcriptase" evidence="2">
    <location>
        <begin position="100"/>
        <end position="352"/>
    </location>
</feature>
<dbReference type="InterPro" id="IPR030931">
    <property type="entry name" value="Group_II_RT_mat"/>
</dbReference>
<evidence type="ECO:0000256" key="1">
    <source>
        <dbReference type="SAM" id="MobiDB-lite"/>
    </source>
</evidence>
<keyword evidence="4" id="KW-1185">Reference proteome</keyword>
<dbReference type="PROSITE" id="PS50878">
    <property type="entry name" value="RT_POL"/>
    <property type="match status" value="1"/>
</dbReference>
<comment type="caution">
    <text evidence="3">The sequence shown here is derived from an EMBL/GenBank/DDBJ whole genome shotgun (WGS) entry which is preliminary data.</text>
</comment>
<evidence type="ECO:0000313" key="3">
    <source>
        <dbReference type="EMBL" id="RHW29025.1"/>
    </source>
</evidence>
<dbReference type="Pfam" id="PF08388">
    <property type="entry name" value="GIIM"/>
    <property type="match status" value="1"/>
</dbReference>
<name>A0A417Y8X1_9ACTN</name>
<dbReference type="InterPro" id="IPR043502">
    <property type="entry name" value="DNA/RNA_pol_sf"/>
</dbReference>
<accession>A0A417Y8X1</accession>
<protein>
    <submittedName>
        <fullName evidence="3">Group II intron reverse transcriptase/maturase</fullName>
        <ecNumber evidence="3">2.7.7.49</ecNumber>
    </submittedName>
</protein>
<dbReference type="GO" id="GO:0003964">
    <property type="term" value="F:RNA-directed DNA polymerase activity"/>
    <property type="evidence" value="ECO:0007669"/>
    <property type="project" value="UniProtKB-KW"/>
</dbReference>
<dbReference type="AlphaFoldDB" id="A0A417Y8X1"/>
<dbReference type="Pfam" id="PF00078">
    <property type="entry name" value="RVT_1"/>
    <property type="match status" value="1"/>
</dbReference>
<dbReference type="EMBL" id="QXGH01000008">
    <property type="protein sequence ID" value="RHW29025.1"/>
    <property type="molecule type" value="Genomic_DNA"/>
</dbReference>
<keyword evidence="3" id="KW-0695">RNA-directed DNA polymerase</keyword>
<keyword evidence="3" id="KW-0808">Transferase</keyword>
<dbReference type="PANTHER" id="PTHR34047:SF8">
    <property type="entry name" value="PROTEIN YKFC"/>
    <property type="match status" value="1"/>
</dbReference>
<dbReference type="PANTHER" id="PTHR34047">
    <property type="entry name" value="NUCLEAR INTRON MATURASE 1, MITOCHONDRIAL-RELATED"/>
    <property type="match status" value="1"/>
</dbReference>
<dbReference type="InterPro" id="IPR000477">
    <property type="entry name" value="RT_dom"/>
</dbReference>
<dbReference type="EC" id="2.7.7.49" evidence="3"/>
<keyword evidence="3" id="KW-0548">Nucleotidyltransferase</keyword>
<dbReference type="OrthoDB" id="1550386at2"/>
<organism evidence="3 4">
    <name type="scientific">Nocardioides immobilis</name>
    <dbReference type="NCBI Taxonomy" id="2049295"/>
    <lineage>
        <taxon>Bacteria</taxon>
        <taxon>Bacillati</taxon>
        <taxon>Actinomycetota</taxon>
        <taxon>Actinomycetes</taxon>
        <taxon>Propionibacteriales</taxon>
        <taxon>Nocardioidaceae</taxon>
        <taxon>Nocardioides</taxon>
    </lineage>
</organism>
<dbReference type="InterPro" id="IPR013597">
    <property type="entry name" value="Mat_intron_G2"/>
</dbReference>
<dbReference type="InterPro" id="IPR051083">
    <property type="entry name" value="GrpII_Intron_Splice-Mob/Def"/>
</dbReference>
<dbReference type="SUPFAM" id="SSF56672">
    <property type="entry name" value="DNA/RNA polymerases"/>
    <property type="match status" value="1"/>
</dbReference>
<dbReference type="Proteomes" id="UP000283644">
    <property type="component" value="Unassembled WGS sequence"/>
</dbReference>